<sequence length="284" mass="32038">MTKRSFTGKGLKAKIPLDLVHSDLCKPKNVKAQGGYEYFISFIDDYSSGSVVYQPDRNLGLSETQVVRPDDDVEDPLTYKQMDVKTAFLNGNLEESIYMVQPEGYGIHLSKEQCPKTPQEVEDMRNILYASAIGSLMYVMLCTKSEICYLVEMVNRYQSNLGRDHWTAFKNILKYLKRIKDYMLMYGTKGVILTGYTDSNFQIDKDIRKFTSKSVFTVNGGVVVWRSVKQTCIVNSIMEAEYIAACEAAKEALQIHENLEAINGESISNASTILSGKLYVVVTL</sequence>
<comment type="caution">
    <text evidence="1">The sequence shown here is derived from an EMBL/GenBank/DDBJ whole genome shotgun (WGS) entry which is preliminary data.</text>
</comment>
<gene>
    <name evidence="2" type="ORF">E5676_scaffold318G00040</name>
    <name evidence="1" type="ORF">E6C27_scaffold22G00510</name>
</gene>
<dbReference type="PANTHER" id="PTHR11439">
    <property type="entry name" value="GAG-POL-RELATED RETROTRANSPOSON"/>
    <property type="match status" value="1"/>
</dbReference>
<dbReference type="Proteomes" id="UP000321947">
    <property type="component" value="Unassembled WGS sequence"/>
</dbReference>
<evidence type="ECO:0000313" key="4">
    <source>
        <dbReference type="Proteomes" id="UP000321947"/>
    </source>
</evidence>
<dbReference type="OrthoDB" id="1721964at2759"/>
<dbReference type="EMBL" id="SSTD01005234">
    <property type="protein sequence ID" value="TYK22032.1"/>
    <property type="molecule type" value="Genomic_DNA"/>
</dbReference>
<dbReference type="Proteomes" id="UP000321393">
    <property type="component" value="Unassembled WGS sequence"/>
</dbReference>
<proteinExistence type="predicted"/>
<evidence type="ECO:0000313" key="1">
    <source>
        <dbReference type="EMBL" id="KAA0060280.1"/>
    </source>
</evidence>
<reference evidence="3 4" key="1">
    <citation type="submission" date="2019-08" db="EMBL/GenBank/DDBJ databases">
        <title>Draft genome sequences of two oriental melons (Cucumis melo L. var makuwa).</title>
        <authorList>
            <person name="Kwon S.-Y."/>
        </authorList>
    </citation>
    <scope>NUCLEOTIDE SEQUENCE [LARGE SCALE GENOMIC DNA]</scope>
    <source>
        <strain evidence="4">cv. Chang Bougi</strain>
        <strain evidence="3">cv. SW 3</strain>
        <tissue evidence="1">Leaf</tissue>
    </source>
</reference>
<dbReference type="PANTHER" id="PTHR11439:SF496">
    <property type="entry name" value="RNA-DIRECTED DNA POLYMERASE"/>
    <property type="match status" value="1"/>
</dbReference>
<dbReference type="CDD" id="cd09272">
    <property type="entry name" value="RNase_HI_RT_Ty1"/>
    <property type="match status" value="1"/>
</dbReference>
<protein>
    <submittedName>
        <fullName evidence="1">Gag/pol protein</fullName>
    </submittedName>
</protein>
<evidence type="ECO:0000313" key="3">
    <source>
        <dbReference type="Proteomes" id="UP000321393"/>
    </source>
</evidence>
<organism evidence="1 3">
    <name type="scientific">Cucumis melo var. makuwa</name>
    <name type="common">Oriental melon</name>
    <dbReference type="NCBI Taxonomy" id="1194695"/>
    <lineage>
        <taxon>Eukaryota</taxon>
        <taxon>Viridiplantae</taxon>
        <taxon>Streptophyta</taxon>
        <taxon>Embryophyta</taxon>
        <taxon>Tracheophyta</taxon>
        <taxon>Spermatophyta</taxon>
        <taxon>Magnoliopsida</taxon>
        <taxon>eudicotyledons</taxon>
        <taxon>Gunneridae</taxon>
        <taxon>Pentapetalae</taxon>
        <taxon>rosids</taxon>
        <taxon>fabids</taxon>
        <taxon>Cucurbitales</taxon>
        <taxon>Cucurbitaceae</taxon>
        <taxon>Benincaseae</taxon>
        <taxon>Cucumis</taxon>
    </lineage>
</organism>
<dbReference type="AlphaFoldDB" id="A0A5A7UYV2"/>
<name>A0A5A7UYV2_CUCMM</name>
<dbReference type="EMBL" id="SSTE01005668">
    <property type="protein sequence ID" value="KAA0060280.1"/>
    <property type="molecule type" value="Genomic_DNA"/>
</dbReference>
<accession>A0A5A7UYV2</accession>
<evidence type="ECO:0000313" key="2">
    <source>
        <dbReference type="EMBL" id="TYK22032.1"/>
    </source>
</evidence>